<comment type="caution">
    <text evidence="1">The sequence shown here is derived from an EMBL/GenBank/DDBJ whole genome shotgun (WGS) entry which is preliminary data.</text>
</comment>
<evidence type="ECO:0000313" key="1">
    <source>
        <dbReference type="EMBL" id="GHE62286.1"/>
    </source>
</evidence>
<gene>
    <name evidence="1" type="ORF">GCM10011340_16800</name>
</gene>
<reference evidence="2" key="1">
    <citation type="journal article" date="2019" name="Int. J. Syst. Evol. Microbiol.">
        <title>The Global Catalogue of Microorganisms (GCM) 10K type strain sequencing project: providing services to taxonomists for standard genome sequencing and annotation.</title>
        <authorList>
            <consortium name="The Broad Institute Genomics Platform"/>
            <consortium name="The Broad Institute Genome Sequencing Center for Infectious Disease"/>
            <person name="Wu L."/>
            <person name="Ma J."/>
        </authorList>
    </citation>
    <scope>NUCLEOTIDE SEQUENCE [LARGE SCALE GENOMIC DNA]</scope>
    <source>
        <strain evidence="2">CGMCC 1.15111</strain>
    </source>
</reference>
<proteinExistence type="predicted"/>
<sequence>MLRLYRKSVILVSLFLAVGLTVGQGLFASKTAHLHGLVTDGQGETIQSIHSPLFIPGSLVKSVATGFTQYSGDPTPSDLQKENAKALKALDTAHRLAFFTEKRVFYEALILEKLVARLYPKHFFL</sequence>
<keyword evidence="2" id="KW-1185">Reference proteome</keyword>
<evidence type="ECO:0000313" key="2">
    <source>
        <dbReference type="Proteomes" id="UP000658258"/>
    </source>
</evidence>
<organism evidence="1 2">
    <name type="scientific">Roseivirga thermotolerans</name>
    <dbReference type="NCBI Taxonomy" id="1758176"/>
    <lineage>
        <taxon>Bacteria</taxon>
        <taxon>Pseudomonadati</taxon>
        <taxon>Bacteroidota</taxon>
        <taxon>Cytophagia</taxon>
        <taxon>Cytophagales</taxon>
        <taxon>Roseivirgaceae</taxon>
        <taxon>Roseivirga</taxon>
    </lineage>
</organism>
<dbReference type="EMBL" id="BNAG01000002">
    <property type="protein sequence ID" value="GHE62286.1"/>
    <property type="molecule type" value="Genomic_DNA"/>
</dbReference>
<accession>A0ABQ3I6F7</accession>
<protein>
    <submittedName>
        <fullName evidence="1">Uncharacterized protein</fullName>
    </submittedName>
</protein>
<dbReference type="Proteomes" id="UP000658258">
    <property type="component" value="Unassembled WGS sequence"/>
</dbReference>
<name>A0ABQ3I6F7_9BACT</name>